<evidence type="ECO:0000256" key="4">
    <source>
        <dbReference type="SAM" id="MobiDB-lite"/>
    </source>
</evidence>
<dbReference type="PROSITE" id="PS50088">
    <property type="entry name" value="ANK_REPEAT"/>
    <property type="match status" value="1"/>
</dbReference>
<evidence type="ECO:0000313" key="5">
    <source>
        <dbReference type="EMBL" id="KAK4448928.1"/>
    </source>
</evidence>
<dbReference type="Proteomes" id="UP001321760">
    <property type="component" value="Unassembled WGS sequence"/>
</dbReference>
<evidence type="ECO:0000256" key="3">
    <source>
        <dbReference type="PROSITE-ProRule" id="PRU00023"/>
    </source>
</evidence>
<evidence type="ECO:0008006" key="7">
    <source>
        <dbReference type="Google" id="ProtNLM"/>
    </source>
</evidence>
<feature type="repeat" description="ANK" evidence="3">
    <location>
        <begin position="143"/>
        <end position="175"/>
    </location>
</feature>
<keyword evidence="1" id="KW-0677">Repeat</keyword>
<dbReference type="InterPro" id="IPR002110">
    <property type="entry name" value="Ankyrin_rpt"/>
</dbReference>
<reference evidence="5" key="2">
    <citation type="submission" date="2023-05" db="EMBL/GenBank/DDBJ databases">
        <authorList>
            <consortium name="Lawrence Berkeley National Laboratory"/>
            <person name="Steindorff A."/>
            <person name="Hensen N."/>
            <person name="Bonometti L."/>
            <person name="Westerberg I."/>
            <person name="Brannstrom I.O."/>
            <person name="Guillou S."/>
            <person name="Cros-Aarteil S."/>
            <person name="Calhoun S."/>
            <person name="Haridas S."/>
            <person name="Kuo A."/>
            <person name="Mondo S."/>
            <person name="Pangilinan J."/>
            <person name="Riley R."/>
            <person name="Labutti K."/>
            <person name="Andreopoulos B."/>
            <person name="Lipzen A."/>
            <person name="Chen C."/>
            <person name="Yanf M."/>
            <person name="Daum C."/>
            <person name="Ng V."/>
            <person name="Clum A."/>
            <person name="Ohm R."/>
            <person name="Martin F."/>
            <person name="Silar P."/>
            <person name="Natvig D."/>
            <person name="Lalanne C."/>
            <person name="Gautier V."/>
            <person name="Ament-Velasquez S.L."/>
            <person name="Kruys A."/>
            <person name="Hutchinson M.I."/>
            <person name="Powell A.J."/>
            <person name="Barry K."/>
            <person name="Miller A.N."/>
            <person name="Grigoriev I.V."/>
            <person name="Debuchy R."/>
            <person name="Gladieux P."/>
            <person name="Thoren M.H."/>
            <person name="Johannesson H."/>
        </authorList>
    </citation>
    <scope>NUCLEOTIDE SEQUENCE</scope>
    <source>
        <strain evidence="5">PSN243</strain>
    </source>
</reference>
<name>A0AAV9GK59_9PEZI</name>
<dbReference type="PANTHER" id="PTHR24171">
    <property type="entry name" value="ANKYRIN REPEAT DOMAIN-CONTAINING PROTEIN 39-RELATED"/>
    <property type="match status" value="1"/>
</dbReference>
<organism evidence="5 6">
    <name type="scientific">Podospora aff. communis PSN243</name>
    <dbReference type="NCBI Taxonomy" id="3040156"/>
    <lineage>
        <taxon>Eukaryota</taxon>
        <taxon>Fungi</taxon>
        <taxon>Dikarya</taxon>
        <taxon>Ascomycota</taxon>
        <taxon>Pezizomycotina</taxon>
        <taxon>Sordariomycetes</taxon>
        <taxon>Sordariomycetidae</taxon>
        <taxon>Sordariales</taxon>
        <taxon>Podosporaceae</taxon>
        <taxon>Podospora</taxon>
    </lineage>
</organism>
<evidence type="ECO:0000256" key="2">
    <source>
        <dbReference type="ARBA" id="ARBA00023043"/>
    </source>
</evidence>
<evidence type="ECO:0000313" key="6">
    <source>
        <dbReference type="Proteomes" id="UP001321760"/>
    </source>
</evidence>
<dbReference type="InterPro" id="IPR036770">
    <property type="entry name" value="Ankyrin_rpt-contain_sf"/>
</dbReference>
<keyword evidence="2 3" id="KW-0040">ANK repeat</keyword>
<proteinExistence type="predicted"/>
<dbReference type="PROSITE" id="PS50297">
    <property type="entry name" value="ANK_REP_REGION"/>
    <property type="match status" value="1"/>
</dbReference>
<accession>A0AAV9GK59</accession>
<comment type="caution">
    <text evidence="5">The sequence shown here is derived from an EMBL/GenBank/DDBJ whole genome shotgun (WGS) entry which is preliminary data.</text>
</comment>
<sequence>MDALEPVNNCRSFVNLPDELILRIAELLYDGAWPADLVPELSLYAPDPKAIRRSARRQGKEEQDSFDRRREANKAAARLARTCKKIGRAATEVLWKFDSELDPRSGGSSGLAWAARLGDVSLARYARHCGASLGSAFNLKTGQMATPLHYAAKFGHDEMVEFLLDQGADLYAPGNICQFSDCFQVWSETLAWAPLHEAIQGGHLSTVKLLGSKYAKNTCWQVSARIPGKPRDEQPPVINAIHNAVVKGDGAILVYMIHTFGPELFMEPAPDYEFYFAGHFDVENALCMAGDRTLLFRLNRCLMTALTRIYKNDPQRFDLLVCDYLSAAYYSVSYTYRYCLATAFL</sequence>
<reference evidence="5" key="1">
    <citation type="journal article" date="2023" name="Mol. Phylogenet. Evol.">
        <title>Genome-scale phylogeny and comparative genomics of the fungal order Sordariales.</title>
        <authorList>
            <person name="Hensen N."/>
            <person name="Bonometti L."/>
            <person name="Westerberg I."/>
            <person name="Brannstrom I.O."/>
            <person name="Guillou S."/>
            <person name="Cros-Aarteil S."/>
            <person name="Calhoun S."/>
            <person name="Haridas S."/>
            <person name="Kuo A."/>
            <person name="Mondo S."/>
            <person name="Pangilinan J."/>
            <person name="Riley R."/>
            <person name="LaButti K."/>
            <person name="Andreopoulos B."/>
            <person name="Lipzen A."/>
            <person name="Chen C."/>
            <person name="Yan M."/>
            <person name="Daum C."/>
            <person name="Ng V."/>
            <person name="Clum A."/>
            <person name="Steindorff A."/>
            <person name="Ohm R.A."/>
            <person name="Martin F."/>
            <person name="Silar P."/>
            <person name="Natvig D.O."/>
            <person name="Lalanne C."/>
            <person name="Gautier V."/>
            <person name="Ament-Velasquez S.L."/>
            <person name="Kruys A."/>
            <person name="Hutchinson M.I."/>
            <person name="Powell A.J."/>
            <person name="Barry K."/>
            <person name="Miller A.N."/>
            <person name="Grigoriev I.V."/>
            <person name="Debuchy R."/>
            <person name="Gladieux P."/>
            <person name="Hiltunen Thoren M."/>
            <person name="Johannesson H."/>
        </authorList>
    </citation>
    <scope>NUCLEOTIDE SEQUENCE</scope>
    <source>
        <strain evidence="5">PSN243</strain>
    </source>
</reference>
<gene>
    <name evidence="5" type="ORF">QBC34DRAFT_100954</name>
</gene>
<evidence type="ECO:0000256" key="1">
    <source>
        <dbReference type="ARBA" id="ARBA00022737"/>
    </source>
</evidence>
<feature type="compositionally biased region" description="Basic and acidic residues" evidence="4">
    <location>
        <begin position="58"/>
        <end position="71"/>
    </location>
</feature>
<dbReference type="Gene3D" id="1.25.40.20">
    <property type="entry name" value="Ankyrin repeat-containing domain"/>
    <property type="match status" value="1"/>
</dbReference>
<keyword evidence="6" id="KW-1185">Reference proteome</keyword>
<dbReference type="SUPFAM" id="SSF48403">
    <property type="entry name" value="Ankyrin repeat"/>
    <property type="match status" value="1"/>
</dbReference>
<protein>
    <recommendedName>
        <fullName evidence="7">Ankyrin repeat protein</fullName>
    </recommendedName>
</protein>
<feature type="region of interest" description="Disordered" evidence="4">
    <location>
        <begin position="52"/>
        <end position="71"/>
    </location>
</feature>
<dbReference type="EMBL" id="MU865940">
    <property type="protein sequence ID" value="KAK4448928.1"/>
    <property type="molecule type" value="Genomic_DNA"/>
</dbReference>
<dbReference type="AlphaFoldDB" id="A0AAV9GK59"/>
<dbReference type="SMART" id="SM00248">
    <property type="entry name" value="ANK"/>
    <property type="match status" value="3"/>
</dbReference>
<dbReference type="Pfam" id="PF12796">
    <property type="entry name" value="Ank_2"/>
    <property type="match status" value="1"/>
</dbReference>